<feature type="compositionally biased region" description="Basic and acidic residues" evidence="1">
    <location>
        <begin position="42"/>
        <end position="54"/>
    </location>
</feature>
<dbReference type="Proteomes" id="UP000030645">
    <property type="component" value="Unassembled WGS sequence"/>
</dbReference>
<accession>W9R502</accession>
<evidence type="ECO:0000313" key="3">
    <source>
        <dbReference type="Proteomes" id="UP000030645"/>
    </source>
</evidence>
<sequence length="78" mass="9478">MKFIVEFLVVLEQDQQDLRERDQGVQIEYRKGKTEKRARREQRREREENDERSEDHFLSCIALQTKMQLISQSEIGDH</sequence>
<dbReference type="AlphaFoldDB" id="W9R502"/>
<evidence type="ECO:0000256" key="1">
    <source>
        <dbReference type="SAM" id="MobiDB-lite"/>
    </source>
</evidence>
<proteinExistence type="predicted"/>
<protein>
    <submittedName>
        <fullName evidence="2">Uncharacterized protein</fullName>
    </submittedName>
</protein>
<dbReference type="EMBL" id="KE344581">
    <property type="protein sequence ID" value="EXB68912.1"/>
    <property type="molecule type" value="Genomic_DNA"/>
</dbReference>
<reference evidence="3" key="1">
    <citation type="submission" date="2013-01" db="EMBL/GenBank/DDBJ databases">
        <title>Draft Genome Sequence of a Mulberry Tree, Morus notabilis C.K. Schneid.</title>
        <authorList>
            <person name="He N."/>
            <person name="Zhao S."/>
        </authorList>
    </citation>
    <scope>NUCLEOTIDE SEQUENCE</scope>
</reference>
<name>W9R502_9ROSA</name>
<gene>
    <name evidence="2" type="ORF">L484_001819</name>
</gene>
<keyword evidence="3" id="KW-1185">Reference proteome</keyword>
<evidence type="ECO:0000313" key="2">
    <source>
        <dbReference type="EMBL" id="EXB68912.1"/>
    </source>
</evidence>
<feature type="region of interest" description="Disordered" evidence="1">
    <location>
        <begin position="30"/>
        <end position="54"/>
    </location>
</feature>
<organism evidence="2 3">
    <name type="scientific">Morus notabilis</name>
    <dbReference type="NCBI Taxonomy" id="981085"/>
    <lineage>
        <taxon>Eukaryota</taxon>
        <taxon>Viridiplantae</taxon>
        <taxon>Streptophyta</taxon>
        <taxon>Embryophyta</taxon>
        <taxon>Tracheophyta</taxon>
        <taxon>Spermatophyta</taxon>
        <taxon>Magnoliopsida</taxon>
        <taxon>eudicotyledons</taxon>
        <taxon>Gunneridae</taxon>
        <taxon>Pentapetalae</taxon>
        <taxon>rosids</taxon>
        <taxon>fabids</taxon>
        <taxon>Rosales</taxon>
        <taxon>Moraceae</taxon>
        <taxon>Moreae</taxon>
        <taxon>Morus</taxon>
    </lineage>
</organism>